<dbReference type="Proteomes" id="UP000002036">
    <property type="component" value="Chromosome D"/>
</dbReference>
<dbReference type="AlphaFoldDB" id="C5DEU4"/>
<dbReference type="Gene3D" id="6.10.140.1020">
    <property type="match status" value="1"/>
</dbReference>
<feature type="coiled-coil region" evidence="6">
    <location>
        <begin position="43"/>
        <end position="87"/>
    </location>
</feature>
<evidence type="ECO:0000256" key="3">
    <source>
        <dbReference type="ARBA" id="ARBA00022763"/>
    </source>
</evidence>
<evidence type="ECO:0000256" key="1">
    <source>
        <dbReference type="ARBA" id="ARBA00004123"/>
    </source>
</evidence>
<dbReference type="RefSeq" id="XP_002553137.1">
    <property type="nucleotide sequence ID" value="XM_002553091.1"/>
</dbReference>
<organism evidence="7 8">
    <name type="scientific">Lachancea thermotolerans (strain ATCC 56472 / CBS 6340 / NRRL Y-8284)</name>
    <name type="common">Yeast</name>
    <name type="synonym">Kluyveromyces thermotolerans</name>
    <dbReference type="NCBI Taxonomy" id="559295"/>
    <lineage>
        <taxon>Eukaryota</taxon>
        <taxon>Fungi</taxon>
        <taxon>Dikarya</taxon>
        <taxon>Ascomycota</taxon>
        <taxon>Saccharomycotina</taxon>
        <taxon>Saccharomycetes</taxon>
        <taxon>Saccharomycetales</taxon>
        <taxon>Saccharomycetaceae</taxon>
        <taxon>Lachancea</taxon>
    </lineage>
</organism>
<keyword evidence="5" id="KW-0539">Nucleus</keyword>
<comment type="subcellular location">
    <subcellularLocation>
        <location evidence="1">Nucleus</location>
    </subcellularLocation>
</comment>
<dbReference type="GO" id="GO:0006281">
    <property type="term" value="P:DNA repair"/>
    <property type="evidence" value="ECO:0007669"/>
    <property type="project" value="UniProtKB-KW"/>
</dbReference>
<gene>
    <name evidence="7" type="ordered locus">KLTH0D09834g</name>
</gene>
<dbReference type="KEGG" id="lth:KLTH0D09834g"/>
<dbReference type="GO" id="GO:0005634">
    <property type="term" value="C:nucleus"/>
    <property type="evidence" value="ECO:0007669"/>
    <property type="project" value="UniProtKB-SubCell"/>
</dbReference>
<evidence type="ECO:0000256" key="5">
    <source>
        <dbReference type="ARBA" id="ARBA00023242"/>
    </source>
</evidence>
<name>C5DEU4_LACTC</name>
<keyword evidence="6" id="KW-0175">Coiled coil</keyword>
<comment type="similarity">
    <text evidence="2">Belongs to the SFR1/MEI5 family.</text>
</comment>
<dbReference type="OMA" id="AQMASNY"/>
<accession>C5DEU4</accession>
<dbReference type="FunCoup" id="C5DEU4">
    <property type="interactions" value="17"/>
</dbReference>
<dbReference type="EMBL" id="CU928168">
    <property type="protein sequence ID" value="CAR22699.1"/>
    <property type="molecule type" value="Genomic_DNA"/>
</dbReference>
<dbReference type="Pfam" id="PF10376">
    <property type="entry name" value="Mei5"/>
    <property type="match status" value="1"/>
</dbReference>
<dbReference type="GeneID" id="8295376"/>
<evidence type="ECO:0000313" key="8">
    <source>
        <dbReference type="Proteomes" id="UP000002036"/>
    </source>
</evidence>
<keyword evidence="8" id="KW-1185">Reference proteome</keyword>
<dbReference type="InParanoid" id="C5DEU4"/>
<dbReference type="InterPro" id="IPR018468">
    <property type="entry name" value="SFR1/Mei5"/>
</dbReference>
<keyword evidence="3" id="KW-0227">DNA damage</keyword>
<evidence type="ECO:0000313" key="7">
    <source>
        <dbReference type="EMBL" id="CAR22699.1"/>
    </source>
</evidence>
<sequence>MAITNASLTIHRKPFKTPFVSSVKRGGSLGSKTLPSKEIIHPNRQASKEERIVNEQLNKVRRENTTLQNSLKILRKYERELEVLELIDKWRSICQAGMAFLLNSTLLKVNKMGGYEELIRKEVEAEKRKLEYQFAGRLQDEVDEVLESEEFKALPELEQQWLRRDLQQKVDSNEQLQQEEIKKLDLKLTESSNKQMTMRELANRLKVDYALVFEE</sequence>
<reference evidence="7 8" key="1">
    <citation type="journal article" date="2009" name="Genome Res.">
        <title>Comparative genomics of protoploid Saccharomycetaceae.</title>
        <authorList>
            <consortium name="The Genolevures Consortium"/>
            <person name="Souciet J.-L."/>
            <person name="Dujon B."/>
            <person name="Gaillardin C."/>
            <person name="Johnston M."/>
            <person name="Baret P.V."/>
            <person name="Cliften P."/>
            <person name="Sherman D.J."/>
            <person name="Weissenbach J."/>
            <person name="Westhof E."/>
            <person name="Wincker P."/>
            <person name="Jubin C."/>
            <person name="Poulain J."/>
            <person name="Barbe V."/>
            <person name="Segurens B."/>
            <person name="Artiguenave F."/>
            <person name="Anthouard V."/>
            <person name="Vacherie B."/>
            <person name="Val M.-E."/>
            <person name="Fulton R.S."/>
            <person name="Minx P."/>
            <person name="Wilson R."/>
            <person name="Durrens P."/>
            <person name="Jean G."/>
            <person name="Marck C."/>
            <person name="Martin T."/>
            <person name="Nikolski M."/>
            <person name="Rolland T."/>
            <person name="Seret M.-L."/>
            <person name="Casaregola S."/>
            <person name="Despons L."/>
            <person name="Fairhead C."/>
            <person name="Fischer G."/>
            <person name="Lafontaine I."/>
            <person name="Leh V."/>
            <person name="Lemaire M."/>
            <person name="de Montigny J."/>
            <person name="Neuveglise C."/>
            <person name="Thierry A."/>
            <person name="Blanc-Lenfle I."/>
            <person name="Bleykasten C."/>
            <person name="Diffels J."/>
            <person name="Fritsch E."/>
            <person name="Frangeul L."/>
            <person name="Goeffon A."/>
            <person name="Jauniaux N."/>
            <person name="Kachouri-Lafond R."/>
            <person name="Payen C."/>
            <person name="Potier S."/>
            <person name="Pribylova L."/>
            <person name="Ozanne C."/>
            <person name="Richard G.-F."/>
            <person name="Sacerdot C."/>
            <person name="Straub M.-L."/>
            <person name="Talla E."/>
        </authorList>
    </citation>
    <scope>NUCLEOTIDE SEQUENCE [LARGE SCALE GENOMIC DNA]</scope>
    <source>
        <strain evidence="8">ATCC 56472 / CBS 6340 / NRRL Y-8284</strain>
    </source>
</reference>
<protein>
    <submittedName>
        <fullName evidence="7">KLTH0D09834p</fullName>
    </submittedName>
</protein>
<dbReference type="HOGENOM" id="CLU_084833_0_0_1"/>
<dbReference type="OrthoDB" id="27934at2759"/>
<keyword evidence="4" id="KW-0234">DNA repair</keyword>
<evidence type="ECO:0000256" key="4">
    <source>
        <dbReference type="ARBA" id="ARBA00023204"/>
    </source>
</evidence>
<proteinExistence type="inferred from homology"/>
<dbReference type="eggNOG" id="ENOG502S2TF">
    <property type="taxonomic scope" value="Eukaryota"/>
</dbReference>
<evidence type="ECO:0000256" key="2">
    <source>
        <dbReference type="ARBA" id="ARBA00008729"/>
    </source>
</evidence>
<evidence type="ECO:0000256" key="6">
    <source>
        <dbReference type="SAM" id="Coils"/>
    </source>
</evidence>
<dbReference type="STRING" id="559295.C5DEU4"/>